<name>A0ABU6Q577_9FABA</name>
<organism evidence="1 2">
    <name type="scientific">Stylosanthes scabra</name>
    <dbReference type="NCBI Taxonomy" id="79078"/>
    <lineage>
        <taxon>Eukaryota</taxon>
        <taxon>Viridiplantae</taxon>
        <taxon>Streptophyta</taxon>
        <taxon>Embryophyta</taxon>
        <taxon>Tracheophyta</taxon>
        <taxon>Spermatophyta</taxon>
        <taxon>Magnoliopsida</taxon>
        <taxon>eudicotyledons</taxon>
        <taxon>Gunneridae</taxon>
        <taxon>Pentapetalae</taxon>
        <taxon>rosids</taxon>
        <taxon>fabids</taxon>
        <taxon>Fabales</taxon>
        <taxon>Fabaceae</taxon>
        <taxon>Papilionoideae</taxon>
        <taxon>50 kb inversion clade</taxon>
        <taxon>dalbergioids sensu lato</taxon>
        <taxon>Dalbergieae</taxon>
        <taxon>Pterocarpus clade</taxon>
        <taxon>Stylosanthes</taxon>
    </lineage>
</organism>
<evidence type="ECO:0000313" key="2">
    <source>
        <dbReference type="Proteomes" id="UP001341840"/>
    </source>
</evidence>
<reference evidence="1 2" key="1">
    <citation type="journal article" date="2023" name="Plants (Basel)">
        <title>Bridging the Gap: Combining Genomics and Transcriptomics Approaches to Understand Stylosanthes scabra, an Orphan Legume from the Brazilian Caatinga.</title>
        <authorList>
            <person name="Ferreira-Neto J.R.C."/>
            <person name="da Silva M.D."/>
            <person name="Binneck E."/>
            <person name="de Melo N.F."/>
            <person name="da Silva R.H."/>
            <person name="de Melo A.L.T.M."/>
            <person name="Pandolfi V."/>
            <person name="Bustamante F.O."/>
            <person name="Brasileiro-Vidal A.C."/>
            <person name="Benko-Iseppon A.M."/>
        </authorList>
    </citation>
    <scope>NUCLEOTIDE SEQUENCE [LARGE SCALE GENOMIC DNA]</scope>
    <source>
        <tissue evidence="1">Leaves</tissue>
    </source>
</reference>
<proteinExistence type="predicted"/>
<accession>A0ABU6Q577</accession>
<sequence length="62" mass="6733">MWRDRAQSRLALQMVGGAVQPPRQGQRDPAVPAAGVIPPFFPDWLPDAPEMVQPADDALPAE</sequence>
<keyword evidence="2" id="KW-1185">Reference proteome</keyword>
<dbReference type="EMBL" id="JASCZI010000022">
    <property type="protein sequence ID" value="MED6106965.1"/>
    <property type="molecule type" value="Genomic_DNA"/>
</dbReference>
<protein>
    <submittedName>
        <fullName evidence="1">Uncharacterized protein</fullName>
    </submittedName>
</protein>
<evidence type="ECO:0000313" key="1">
    <source>
        <dbReference type="EMBL" id="MED6106965.1"/>
    </source>
</evidence>
<comment type="caution">
    <text evidence="1">The sequence shown here is derived from an EMBL/GenBank/DDBJ whole genome shotgun (WGS) entry which is preliminary data.</text>
</comment>
<dbReference type="Proteomes" id="UP001341840">
    <property type="component" value="Unassembled WGS sequence"/>
</dbReference>
<gene>
    <name evidence="1" type="ORF">PIB30_009571</name>
</gene>